<protein>
    <recommendedName>
        <fullName evidence="4">ATP-grasp domain-containing protein</fullName>
    </recommendedName>
</protein>
<comment type="caution">
    <text evidence="2">The sequence shown here is derived from an EMBL/GenBank/DDBJ whole genome shotgun (WGS) entry which is preliminary data.</text>
</comment>
<proteinExistence type="predicted"/>
<organism evidence="2 3">
    <name type="scientific">Colletotrichum kahawae</name>
    <name type="common">Coffee berry disease fungus</name>
    <dbReference type="NCBI Taxonomy" id="34407"/>
    <lineage>
        <taxon>Eukaryota</taxon>
        <taxon>Fungi</taxon>
        <taxon>Dikarya</taxon>
        <taxon>Ascomycota</taxon>
        <taxon>Pezizomycotina</taxon>
        <taxon>Sordariomycetes</taxon>
        <taxon>Hypocreomycetidae</taxon>
        <taxon>Glomerellales</taxon>
        <taxon>Glomerellaceae</taxon>
        <taxon>Colletotrichum</taxon>
        <taxon>Colletotrichum gloeosporioides species complex</taxon>
    </lineage>
</organism>
<dbReference type="SUPFAM" id="SSF56059">
    <property type="entry name" value="Glutathione synthetase ATP-binding domain-like"/>
    <property type="match status" value="1"/>
</dbReference>
<dbReference type="SUPFAM" id="SSF51735">
    <property type="entry name" value="NAD(P)-binding Rossmann-fold domains"/>
    <property type="match status" value="1"/>
</dbReference>
<evidence type="ECO:0000313" key="2">
    <source>
        <dbReference type="EMBL" id="KAK2763434.1"/>
    </source>
</evidence>
<accession>A0AAD9YF13</accession>
<gene>
    <name evidence="2" type="ORF">CKAH01_05028</name>
</gene>
<evidence type="ECO:0000313" key="3">
    <source>
        <dbReference type="Proteomes" id="UP001281614"/>
    </source>
</evidence>
<keyword evidence="3" id="KW-1185">Reference proteome</keyword>
<dbReference type="AlphaFoldDB" id="A0AAD9YF13"/>
<dbReference type="Gene3D" id="3.40.50.20">
    <property type="match status" value="1"/>
</dbReference>
<name>A0AAD9YF13_COLKA</name>
<reference evidence="2" key="1">
    <citation type="submission" date="2023-02" db="EMBL/GenBank/DDBJ databases">
        <title>Colletotrichum kahawae CIFC_Que2 genome sequencing and assembly.</title>
        <authorList>
            <person name="Baroncelli R."/>
        </authorList>
    </citation>
    <scope>NUCLEOTIDE SEQUENCE</scope>
    <source>
        <strain evidence="2">CIFC_Que2</strain>
    </source>
</reference>
<sequence length="549" mass="60508">MTAAASSDPFGQVLKNLSLIALRLIFLPLDTAILLSCYAYQRLLRPARDTLPSSATGGQHHTPPPRPARTILVTGVGMTKGLALARLFHRQGHRVLGADFSPLAAGSRSRALASYHVLARPSAAPGGADPYLDSVLGIVRSQNVDLWVSCSGVGSAVEDGVVKEVVEARTACRAVQFDVAATRTLHEKDAFMDHTRAVAGLPVPESYLVTSRNEMIAALEDAAGLSLSSSSSSSSSSPSSVPSSDDKTMTSEKPSSSNNNNNNKQKKRFIAKAVGLNDRGRADMTLLPLPTEKQTYDFVYRLEWLGMSDKQPWLLQEFIDGDEFCTHSLVVRGQVRAFVACRSAELLMHYAALPADSALSRAMLAFTRAQAASFGDRFTGHLSFDFMVGRDDVKAEKKPEQIRLYPIECNPRAHTAVALFGDTPELVGQYLAVLDGAGNGAEEAAPGVVTPQEPGKRYYWIGHDLVTLFLLPTLRLLLLRTSLREYVRSVWEFAQHMLFWKDGTFEMWDPLPAWWLYHVYWPMTFWDCLVNGRSWSRMNVSTTKMFECD</sequence>
<evidence type="ECO:0008006" key="4">
    <source>
        <dbReference type="Google" id="ProtNLM"/>
    </source>
</evidence>
<evidence type="ECO:0000256" key="1">
    <source>
        <dbReference type="SAM" id="MobiDB-lite"/>
    </source>
</evidence>
<dbReference type="Proteomes" id="UP001281614">
    <property type="component" value="Unassembled WGS sequence"/>
</dbReference>
<dbReference type="EMBL" id="VYYT01000146">
    <property type="protein sequence ID" value="KAK2763434.1"/>
    <property type="molecule type" value="Genomic_DNA"/>
</dbReference>
<feature type="region of interest" description="Disordered" evidence="1">
    <location>
        <begin position="227"/>
        <end position="266"/>
    </location>
</feature>
<feature type="compositionally biased region" description="Low complexity" evidence="1">
    <location>
        <begin position="227"/>
        <end position="243"/>
    </location>
</feature>
<dbReference type="Gene3D" id="3.30.470.20">
    <property type="entry name" value="ATP-grasp fold, B domain"/>
    <property type="match status" value="1"/>
</dbReference>
<dbReference type="InterPro" id="IPR036291">
    <property type="entry name" value="NAD(P)-bd_dom_sf"/>
</dbReference>